<dbReference type="NCBIfam" id="TIGR00964">
    <property type="entry name" value="secE_bact"/>
    <property type="match status" value="1"/>
</dbReference>
<evidence type="ECO:0000313" key="11">
    <source>
        <dbReference type="EMBL" id="BCO09984.1"/>
    </source>
</evidence>
<evidence type="ECO:0000256" key="9">
    <source>
        <dbReference type="HAMAP-Rule" id="MF_00422"/>
    </source>
</evidence>
<name>A0A915U2G2_9BACT</name>
<dbReference type="AlphaFoldDB" id="A0A915U2G2"/>
<evidence type="ECO:0000313" key="12">
    <source>
        <dbReference type="Proteomes" id="UP001063350"/>
    </source>
</evidence>
<comment type="function">
    <text evidence="9">Essential subunit of the Sec protein translocation channel SecYEG. Clamps together the 2 halves of SecY. May contact the channel plug during translocation.</text>
</comment>
<evidence type="ECO:0000256" key="8">
    <source>
        <dbReference type="ARBA" id="ARBA00023136"/>
    </source>
</evidence>
<sequence length="89" mass="9813">MASKKKGRSNKSRQVVQAESAEMKKTSFSPAAVREFLLEVQAEFKKVVWPDKKVTAGLTGFVIVLVIVISMYLGSVDLLLGKLVSMVLR</sequence>
<evidence type="ECO:0000256" key="1">
    <source>
        <dbReference type="ARBA" id="ARBA00004370"/>
    </source>
</evidence>
<organism evidence="11 12">
    <name type="scientific">Desulfolithobacter dissulfuricans</name>
    <dbReference type="NCBI Taxonomy" id="2795293"/>
    <lineage>
        <taxon>Bacteria</taxon>
        <taxon>Pseudomonadati</taxon>
        <taxon>Thermodesulfobacteriota</taxon>
        <taxon>Desulfobulbia</taxon>
        <taxon>Desulfobulbales</taxon>
        <taxon>Desulfobulbaceae</taxon>
        <taxon>Desulfolithobacter</taxon>
    </lineage>
</organism>
<dbReference type="GO" id="GO:0009306">
    <property type="term" value="P:protein secretion"/>
    <property type="evidence" value="ECO:0007669"/>
    <property type="project" value="UniProtKB-UniRule"/>
</dbReference>
<dbReference type="GO" id="GO:0043952">
    <property type="term" value="P:protein transport by the Sec complex"/>
    <property type="evidence" value="ECO:0007669"/>
    <property type="project" value="UniProtKB-UniRule"/>
</dbReference>
<dbReference type="GO" id="GO:0065002">
    <property type="term" value="P:intracellular protein transmembrane transport"/>
    <property type="evidence" value="ECO:0007669"/>
    <property type="project" value="UniProtKB-UniRule"/>
</dbReference>
<dbReference type="GO" id="GO:0008320">
    <property type="term" value="F:protein transmembrane transporter activity"/>
    <property type="evidence" value="ECO:0007669"/>
    <property type="project" value="UniProtKB-UniRule"/>
</dbReference>
<protein>
    <recommendedName>
        <fullName evidence="9">Protein translocase subunit SecE</fullName>
    </recommendedName>
</protein>
<dbReference type="HAMAP" id="MF_00422">
    <property type="entry name" value="SecE"/>
    <property type="match status" value="1"/>
</dbReference>
<dbReference type="PANTHER" id="PTHR33910">
    <property type="entry name" value="PROTEIN TRANSLOCASE SUBUNIT SECE"/>
    <property type="match status" value="1"/>
</dbReference>
<gene>
    <name evidence="9" type="primary">secE</name>
    <name evidence="11" type="ORF">GF1_23600</name>
</gene>
<dbReference type="Proteomes" id="UP001063350">
    <property type="component" value="Chromosome"/>
</dbReference>
<proteinExistence type="inferred from homology"/>
<dbReference type="GO" id="GO:0005886">
    <property type="term" value="C:plasma membrane"/>
    <property type="evidence" value="ECO:0007669"/>
    <property type="project" value="UniProtKB-SubCell"/>
</dbReference>
<dbReference type="EMBL" id="AP024233">
    <property type="protein sequence ID" value="BCO09984.1"/>
    <property type="molecule type" value="Genomic_DNA"/>
</dbReference>
<keyword evidence="8 9" id="KW-0472">Membrane</keyword>
<keyword evidence="3 9" id="KW-1003">Cell membrane</keyword>
<feature type="region of interest" description="Disordered" evidence="10">
    <location>
        <begin position="1"/>
        <end position="27"/>
    </location>
</feature>
<evidence type="ECO:0000256" key="10">
    <source>
        <dbReference type="SAM" id="MobiDB-lite"/>
    </source>
</evidence>
<evidence type="ECO:0000256" key="2">
    <source>
        <dbReference type="ARBA" id="ARBA00022448"/>
    </source>
</evidence>
<dbReference type="InterPro" id="IPR001901">
    <property type="entry name" value="Translocase_SecE/Sec61-g"/>
</dbReference>
<dbReference type="InterPro" id="IPR005807">
    <property type="entry name" value="SecE_bac"/>
</dbReference>
<keyword evidence="2 9" id="KW-0813">Transport</keyword>
<dbReference type="PANTHER" id="PTHR33910:SF1">
    <property type="entry name" value="PROTEIN TRANSLOCASE SUBUNIT SECE"/>
    <property type="match status" value="1"/>
</dbReference>
<dbReference type="GO" id="GO:0006605">
    <property type="term" value="P:protein targeting"/>
    <property type="evidence" value="ECO:0007669"/>
    <property type="project" value="UniProtKB-UniRule"/>
</dbReference>
<comment type="subunit">
    <text evidence="9">Component of the Sec protein translocase complex. Heterotrimer consisting of SecY, SecE and SecG subunits. The heterotrimers can form oligomers, although 1 heterotrimer is thought to be able to translocate proteins. Interacts with the ribosome. Interacts with SecDF, and other proteins may be involved. Interacts with SecA.</text>
</comment>
<accession>A0A915U2G2</accession>
<feature type="compositionally biased region" description="Basic residues" evidence="10">
    <location>
        <begin position="1"/>
        <end position="11"/>
    </location>
</feature>
<comment type="subcellular location">
    <subcellularLocation>
        <location evidence="9">Cell membrane</location>
        <topology evidence="9">Single-pass membrane protein</topology>
    </subcellularLocation>
    <subcellularLocation>
        <location evidence="1">Membrane</location>
    </subcellularLocation>
</comment>
<dbReference type="Gene3D" id="1.20.5.1030">
    <property type="entry name" value="Preprotein translocase secy subunit"/>
    <property type="match status" value="1"/>
</dbReference>
<keyword evidence="6 9" id="KW-1133">Transmembrane helix</keyword>
<dbReference type="Pfam" id="PF00584">
    <property type="entry name" value="SecE"/>
    <property type="match status" value="1"/>
</dbReference>
<keyword evidence="12" id="KW-1185">Reference proteome</keyword>
<reference evidence="11" key="1">
    <citation type="submission" date="2020-12" db="EMBL/GenBank/DDBJ databases">
        <title>Desulfobium dissulfuricans gen. nov., sp. nov., a novel mesophilic, sulfate-reducing bacterium isolated from a deep-sea hydrothermal vent.</title>
        <authorList>
            <person name="Hashimoto Y."/>
            <person name="Tame A."/>
            <person name="Sawayama S."/>
            <person name="Miyazaki J."/>
            <person name="Takai K."/>
            <person name="Nakagawa S."/>
        </authorList>
    </citation>
    <scope>NUCLEOTIDE SEQUENCE</scope>
    <source>
        <strain evidence="11">GF1</strain>
    </source>
</reference>
<evidence type="ECO:0000256" key="5">
    <source>
        <dbReference type="ARBA" id="ARBA00022927"/>
    </source>
</evidence>
<evidence type="ECO:0000256" key="3">
    <source>
        <dbReference type="ARBA" id="ARBA00022475"/>
    </source>
</evidence>
<keyword evidence="5 9" id="KW-0653">Protein transport</keyword>
<evidence type="ECO:0000256" key="4">
    <source>
        <dbReference type="ARBA" id="ARBA00022692"/>
    </source>
</evidence>
<dbReference type="InterPro" id="IPR038379">
    <property type="entry name" value="SecE_sf"/>
</dbReference>
<comment type="similarity">
    <text evidence="9">Belongs to the SecE/SEC61-gamma family.</text>
</comment>
<evidence type="ECO:0000256" key="7">
    <source>
        <dbReference type="ARBA" id="ARBA00023010"/>
    </source>
</evidence>
<evidence type="ECO:0000256" key="6">
    <source>
        <dbReference type="ARBA" id="ARBA00022989"/>
    </source>
</evidence>
<feature type="transmembrane region" description="Helical" evidence="9">
    <location>
        <begin position="54"/>
        <end position="73"/>
    </location>
</feature>
<dbReference type="KEGG" id="ddu:GF1_23600"/>
<keyword evidence="7 9" id="KW-0811">Translocation</keyword>
<keyword evidence="4 9" id="KW-0812">Transmembrane</keyword>